<accession>A0A2T6K8R8</accession>
<reference evidence="1 2" key="1">
    <citation type="submission" date="2018-04" db="EMBL/GenBank/DDBJ databases">
        <title>Genomic Encyclopedia of Archaeal and Bacterial Type Strains, Phase II (KMG-II): from individual species to whole genera.</title>
        <authorList>
            <person name="Goeker M."/>
        </authorList>
    </citation>
    <scope>NUCLEOTIDE SEQUENCE [LARGE SCALE GENOMIC DNA]</scope>
    <source>
        <strain evidence="1 2">DSM 29955</strain>
    </source>
</reference>
<evidence type="ECO:0000313" key="1">
    <source>
        <dbReference type="EMBL" id="PUB11102.1"/>
    </source>
</evidence>
<protein>
    <submittedName>
        <fullName evidence="1">Uncharacterized protein</fullName>
    </submittedName>
</protein>
<organism evidence="1 2">
    <name type="scientific">Yoonia sediminilitoris</name>
    <dbReference type="NCBI Taxonomy" id="1286148"/>
    <lineage>
        <taxon>Bacteria</taxon>
        <taxon>Pseudomonadati</taxon>
        <taxon>Pseudomonadota</taxon>
        <taxon>Alphaproteobacteria</taxon>
        <taxon>Rhodobacterales</taxon>
        <taxon>Paracoccaceae</taxon>
        <taxon>Yoonia</taxon>
    </lineage>
</organism>
<name>A0A2T6K8R8_9RHOB</name>
<dbReference type="AlphaFoldDB" id="A0A2T6K8R8"/>
<dbReference type="Proteomes" id="UP000244523">
    <property type="component" value="Unassembled WGS sequence"/>
</dbReference>
<proteinExistence type="predicted"/>
<keyword evidence="2" id="KW-1185">Reference proteome</keyword>
<dbReference type="EMBL" id="QBUD01000015">
    <property type="protein sequence ID" value="PUB11102.1"/>
    <property type="molecule type" value="Genomic_DNA"/>
</dbReference>
<sequence>MTGEWRSADAQDKIFETLNMNGCFSKERTVAKNASMSESRDKMSFYCVCANVS</sequence>
<comment type="caution">
    <text evidence="1">The sequence shown here is derived from an EMBL/GenBank/DDBJ whole genome shotgun (WGS) entry which is preliminary data.</text>
</comment>
<evidence type="ECO:0000313" key="2">
    <source>
        <dbReference type="Proteomes" id="UP000244523"/>
    </source>
</evidence>
<gene>
    <name evidence="1" type="ORF">C8N45_11586</name>
</gene>